<keyword evidence="1" id="KW-1133">Transmembrane helix</keyword>
<gene>
    <name evidence="2" type="ORF">MMF94_37945</name>
</gene>
<reference evidence="2 3" key="1">
    <citation type="submission" date="2022-03" db="EMBL/GenBank/DDBJ databases">
        <title>Pseudonocardia alaer sp. nov., a novel actinomycete isolated from reed forest soil.</title>
        <authorList>
            <person name="Wang L."/>
        </authorList>
    </citation>
    <scope>NUCLEOTIDE SEQUENCE [LARGE SCALE GENOMIC DNA]</scope>
    <source>
        <strain evidence="2 3">Y-16303</strain>
    </source>
</reference>
<dbReference type="EMBL" id="JAKXMK010000044">
    <property type="protein sequence ID" value="MCH6171508.1"/>
    <property type="molecule type" value="Genomic_DNA"/>
</dbReference>
<feature type="transmembrane region" description="Helical" evidence="1">
    <location>
        <begin position="48"/>
        <end position="72"/>
    </location>
</feature>
<name>A0ABS9TSV3_9PSEU</name>
<comment type="caution">
    <text evidence="2">The sequence shown here is derived from an EMBL/GenBank/DDBJ whole genome shotgun (WGS) entry which is preliminary data.</text>
</comment>
<feature type="transmembrane region" description="Helical" evidence="1">
    <location>
        <begin position="111"/>
        <end position="131"/>
    </location>
</feature>
<feature type="transmembrane region" description="Helical" evidence="1">
    <location>
        <begin position="137"/>
        <end position="155"/>
    </location>
</feature>
<evidence type="ECO:0000313" key="2">
    <source>
        <dbReference type="EMBL" id="MCH6171508.1"/>
    </source>
</evidence>
<evidence type="ECO:0000313" key="3">
    <source>
        <dbReference type="Proteomes" id="UP001299970"/>
    </source>
</evidence>
<feature type="transmembrane region" description="Helical" evidence="1">
    <location>
        <begin position="78"/>
        <end position="99"/>
    </location>
</feature>
<keyword evidence="1" id="KW-0472">Membrane</keyword>
<dbReference type="RefSeq" id="WP_241042314.1">
    <property type="nucleotide sequence ID" value="NZ_BAAAJF010000006.1"/>
</dbReference>
<feature type="transmembrane region" description="Helical" evidence="1">
    <location>
        <begin position="6"/>
        <end position="27"/>
    </location>
</feature>
<accession>A0ABS9TSV3</accession>
<keyword evidence="1" id="KW-0812">Transmembrane</keyword>
<feature type="transmembrane region" description="Helical" evidence="1">
    <location>
        <begin position="198"/>
        <end position="219"/>
    </location>
</feature>
<dbReference type="Proteomes" id="UP001299970">
    <property type="component" value="Unassembled WGS sequence"/>
</dbReference>
<keyword evidence="3" id="KW-1185">Reference proteome</keyword>
<proteinExistence type="predicted"/>
<evidence type="ECO:0000256" key="1">
    <source>
        <dbReference type="SAM" id="Phobius"/>
    </source>
</evidence>
<protein>
    <submittedName>
        <fullName evidence="2">Uncharacterized protein</fullName>
    </submittedName>
</protein>
<sequence>MNVTLATTAFAPVVLGFFGLGTGYLIYGPQELFGFPRRDASVDRASGVWGIWLPGFCQFVTGVYLFVALTWLETLKDPVLYTAALAFSAYGIHWFALGWNRYQGNDVRPTGLMSIAFTIISVLGLVVFFAAGAWPVGILFAGLTGVYVSEFFASFRIGARTGRPSSLSGAESGGGVPIGSLGASRAPEASVVNPGERALGFFHLITGLWLMYLTFATTLDISLHSMLPGG</sequence>
<organism evidence="2 3">
    <name type="scientific">Pseudonocardia alaniniphila</name>
    <dbReference type="NCBI Taxonomy" id="75291"/>
    <lineage>
        <taxon>Bacteria</taxon>
        <taxon>Bacillati</taxon>
        <taxon>Actinomycetota</taxon>
        <taxon>Actinomycetes</taxon>
        <taxon>Pseudonocardiales</taxon>
        <taxon>Pseudonocardiaceae</taxon>
        <taxon>Pseudonocardia</taxon>
    </lineage>
</organism>